<accession>A0ABZ2JYN7</accession>
<evidence type="ECO:0000313" key="1">
    <source>
        <dbReference type="EMBL" id="WXA91591.1"/>
    </source>
</evidence>
<evidence type="ECO:0000313" key="2">
    <source>
        <dbReference type="Proteomes" id="UP001379533"/>
    </source>
</evidence>
<dbReference type="EMBL" id="CP089982">
    <property type="protein sequence ID" value="WXA91591.1"/>
    <property type="molecule type" value="Genomic_DNA"/>
</dbReference>
<dbReference type="RefSeq" id="WP_394842211.1">
    <property type="nucleotide sequence ID" value="NZ_CP089982.1"/>
</dbReference>
<protein>
    <submittedName>
        <fullName evidence="1">Terpene synthase</fullName>
    </submittedName>
</protein>
<organism evidence="1 2">
    <name type="scientific">Pendulispora brunnea</name>
    <dbReference type="NCBI Taxonomy" id="2905690"/>
    <lineage>
        <taxon>Bacteria</taxon>
        <taxon>Pseudomonadati</taxon>
        <taxon>Myxococcota</taxon>
        <taxon>Myxococcia</taxon>
        <taxon>Myxococcales</taxon>
        <taxon>Sorangiineae</taxon>
        <taxon>Pendulisporaceae</taxon>
        <taxon>Pendulispora</taxon>
    </lineage>
</organism>
<dbReference type="SFLD" id="SFLDS00005">
    <property type="entry name" value="Isoprenoid_Synthase_Type_I"/>
    <property type="match status" value="1"/>
</dbReference>
<name>A0ABZ2JYN7_9BACT</name>
<reference evidence="1 2" key="1">
    <citation type="submission" date="2021-12" db="EMBL/GenBank/DDBJ databases">
        <title>Discovery of the Pendulisporaceae a myxobacterial family with distinct sporulation behavior and unique specialized metabolism.</title>
        <authorList>
            <person name="Garcia R."/>
            <person name="Popoff A."/>
            <person name="Bader C.D."/>
            <person name="Loehr J."/>
            <person name="Walesch S."/>
            <person name="Walt C."/>
            <person name="Boldt J."/>
            <person name="Bunk B."/>
            <person name="Haeckl F.J.F.P.J."/>
            <person name="Gunesch A.P."/>
            <person name="Birkelbach J."/>
            <person name="Nuebel U."/>
            <person name="Pietschmann T."/>
            <person name="Bach T."/>
            <person name="Mueller R."/>
        </authorList>
    </citation>
    <scope>NUCLEOTIDE SEQUENCE [LARGE SCALE GENOMIC DNA]</scope>
    <source>
        <strain evidence="1 2">MSr12523</strain>
    </source>
</reference>
<dbReference type="InterPro" id="IPR008949">
    <property type="entry name" value="Isoprenoid_synthase_dom_sf"/>
</dbReference>
<dbReference type="Proteomes" id="UP001379533">
    <property type="component" value="Chromosome"/>
</dbReference>
<proteinExistence type="predicted"/>
<dbReference type="InterPro" id="IPR034686">
    <property type="entry name" value="Terpene_cyclase-like_2"/>
</dbReference>
<dbReference type="SUPFAM" id="SSF48576">
    <property type="entry name" value="Terpenoid synthases"/>
    <property type="match status" value="1"/>
</dbReference>
<gene>
    <name evidence="1" type="ORF">LZC95_34670</name>
</gene>
<sequence>MVTQPAAIEFRFPFPRDLSPDIERAQRHSVAWAREMGLATTDAALKWLEAWNWGRLTGHCLPTARGEDLDLATDWMTWGFLYDDQFAGPLGNRPDMVARITESMIGVLYPTPNTEKRAQHAAAHGIANILERLTPKMSAPWMARFRNHLKWFFIGVLRMTTYRDRLEGIDTQTAFEIRRFDIGMDAVLDLIEVAEGVELPEALFGTRQIQTLRQGVVDIVILQNDVFSLPKDRRQQEVNVVLAIERSEGRTPEQALERAAALVEEKVQQFLSVKAEMPALYDTLGLPEHDRSHLDRYIHCLELMIHGCVYSHAECIRYSTESKHIEPIFGKGFIEDLRMDAGIEMSRALSRTKRPGPT</sequence>
<dbReference type="Gene3D" id="1.10.600.10">
    <property type="entry name" value="Farnesyl Diphosphate Synthase"/>
    <property type="match status" value="1"/>
</dbReference>
<keyword evidence="2" id="KW-1185">Reference proteome</keyword>
<dbReference type="SFLD" id="SFLDG01020">
    <property type="entry name" value="Terpene_Cyclase_Like_2"/>
    <property type="match status" value="1"/>
</dbReference>
<dbReference type="Pfam" id="PF19086">
    <property type="entry name" value="Terpene_syn_C_2"/>
    <property type="match status" value="1"/>
</dbReference>